<accession>A0A1X3F1E5</accession>
<gene>
    <name evidence="3" type="ORF">BSZ18_32000</name>
</gene>
<proteinExistence type="predicted"/>
<dbReference type="InterPro" id="IPR013099">
    <property type="entry name" value="K_chnl_dom"/>
</dbReference>
<sequence length="162" mass="17392">MAVQFLLGTFISVINIMIHALVTVAAIDIARRAGLKHTMRPRSHLMAVMVAIAVILMVAHTVEVLVWALAYALVGAAPEGSELLYFTFVNYTTLGYGDVTPVQGWRLTGPMTAMNGILMFGWSTAVLFEVLRKTLEHLAAIAAPGFNSGDHQELRADAGPGA</sequence>
<dbReference type="AlphaFoldDB" id="A0A1X3F1E5"/>
<feature type="domain" description="Potassium channel" evidence="2">
    <location>
        <begin position="61"/>
        <end position="132"/>
    </location>
</feature>
<reference evidence="3 4" key="1">
    <citation type="submission" date="2017-03" db="EMBL/GenBank/DDBJ databases">
        <title>Whole genome sequences of fourteen strains of Bradyrhizobium canariense and one strain of Bradyrhizobium japonicum isolated from Lupinus (Papilionoideae: Genisteae) species in Algeria.</title>
        <authorList>
            <person name="Crovadore J."/>
            <person name="Chekireb D."/>
            <person name="Brachmann A."/>
            <person name="Chablais R."/>
            <person name="Cochard B."/>
            <person name="Lefort F."/>
        </authorList>
    </citation>
    <scope>NUCLEOTIDE SEQUENCE [LARGE SCALE GENOMIC DNA]</scope>
    <source>
        <strain evidence="3 4">UBMA195</strain>
    </source>
</reference>
<dbReference type="RefSeq" id="WP_085361893.1">
    <property type="nucleotide sequence ID" value="NZ_NAFC01000177.1"/>
</dbReference>
<keyword evidence="1" id="KW-0472">Membrane</keyword>
<organism evidence="3 4">
    <name type="scientific">Bradyrhizobium canariense</name>
    <dbReference type="NCBI Taxonomy" id="255045"/>
    <lineage>
        <taxon>Bacteria</taxon>
        <taxon>Pseudomonadati</taxon>
        <taxon>Pseudomonadota</taxon>
        <taxon>Alphaproteobacteria</taxon>
        <taxon>Hyphomicrobiales</taxon>
        <taxon>Nitrobacteraceae</taxon>
        <taxon>Bradyrhizobium</taxon>
    </lineage>
</organism>
<keyword evidence="1" id="KW-1133">Transmembrane helix</keyword>
<dbReference type="Gene3D" id="1.10.287.70">
    <property type="match status" value="1"/>
</dbReference>
<evidence type="ECO:0000313" key="3">
    <source>
        <dbReference type="EMBL" id="OSJ03453.1"/>
    </source>
</evidence>
<protein>
    <submittedName>
        <fullName evidence="3">Metal transporter</fullName>
    </submittedName>
</protein>
<dbReference type="EMBL" id="NAFI01000187">
    <property type="protein sequence ID" value="OSJ03453.1"/>
    <property type="molecule type" value="Genomic_DNA"/>
</dbReference>
<feature type="transmembrane region" description="Helical" evidence="1">
    <location>
        <begin position="6"/>
        <end position="27"/>
    </location>
</feature>
<dbReference type="Proteomes" id="UP000193553">
    <property type="component" value="Unassembled WGS sequence"/>
</dbReference>
<evidence type="ECO:0000259" key="2">
    <source>
        <dbReference type="Pfam" id="PF07885"/>
    </source>
</evidence>
<feature type="transmembrane region" description="Helical" evidence="1">
    <location>
        <begin position="113"/>
        <end position="131"/>
    </location>
</feature>
<comment type="caution">
    <text evidence="3">The sequence shown here is derived from an EMBL/GenBank/DDBJ whole genome shotgun (WGS) entry which is preliminary data.</text>
</comment>
<evidence type="ECO:0000313" key="4">
    <source>
        <dbReference type="Proteomes" id="UP000193553"/>
    </source>
</evidence>
<evidence type="ECO:0000256" key="1">
    <source>
        <dbReference type="SAM" id="Phobius"/>
    </source>
</evidence>
<name>A0A1X3F1E5_9BRAD</name>
<dbReference type="SUPFAM" id="SSF81324">
    <property type="entry name" value="Voltage-gated potassium channels"/>
    <property type="match status" value="1"/>
</dbReference>
<dbReference type="Pfam" id="PF07885">
    <property type="entry name" value="Ion_trans_2"/>
    <property type="match status" value="1"/>
</dbReference>
<keyword evidence="1" id="KW-0812">Transmembrane</keyword>
<dbReference type="OrthoDB" id="2974133at2"/>
<feature type="transmembrane region" description="Helical" evidence="1">
    <location>
        <begin position="48"/>
        <end position="74"/>
    </location>
</feature>